<reference evidence="5" key="1">
    <citation type="submission" date="2015-07" db="EMBL/GenBank/DDBJ databases">
        <title>Fjat-10036 dsm4.</title>
        <authorList>
            <person name="Liu B."/>
            <person name="Wang J."/>
            <person name="Zhu Y."/>
            <person name="Liu G."/>
            <person name="Chen Q."/>
            <person name="Chen Z."/>
            <person name="Lan J."/>
            <person name="Che J."/>
            <person name="Ge C."/>
            <person name="Shi H."/>
            <person name="Pan Z."/>
            <person name="Liu X."/>
        </authorList>
    </citation>
    <scope>NUCLEOTIDE SEQUENCE [LARGE SCALE GENOMIC DNA]</scope>
    <source>
        <strain evidence="5">DSM 4</strain>
    </source>
</reference>
<organism evidence="4 5">
    <name type="scientific">Sporosarcina globispora</name>
    <name type="common">Bacillus globisporus</name>
    <dbReference type="NCBI Taxonomy" id="1459"/>
    <lineage>
        <taxon>Bacteria</taxon>
        <taxon>Bacillati</taxon>
        <taxon>Bacillota</taxon>
        <taxon>Bacilli</taxon>
        <taxon>Bacillales</taxon>
        <taxon>Caryophanaceae</taxon>
        <taxon>Sporosarcina</taxon>
    </lineage>
</organism>
<dbReference type="OrthoDB" id="1706107at2"/>
<dbReference type="NCBIfam" id="NF038387">
    <property type="entry name" value="CBS_CbpA"/>
    <property type="match status" value="1"/>
</dbReference>
<keyword evidence="1 2" id="KW-0129">CBS domain</keyword>
<dbReference type="PANTHER" id="PTHR43080:SF11">
    <property type="entry name" value="CBS DOMAIN CONTAINING PROTEIN"/>
    <property type="match status" value="1"/>
</dbReference>
<dbReference type="InterPro" id="IPR000644">
    <property type="entry name" value="CBS_dom"/>
</dbReference>
<dbReference type="PIRSF" id="PIRSF035040">
    <property type="entry name" value="UCP035040_CBS_Lmo0553"/>
    <property type="match status" value="1"/>
</dbReference>
<dbReference type="AlphaFoldDB" id="A0A0M0GK92"/>
<dbReference type="PROSITE" id="PS51371">
    <property type="entry name" value="CBS"/>
    <property type="match status" value="1"/>
</dbReference>
<dbReference type="InterPro" id="IPR051257">
    <property type="entry name" value="Diverse_CBS-Domain"/>
</dbReference>
<dbReference type="EMBL" id="LGUF01000007">
    <property type="protein sequence ID" value="KON89907.1"/>
    <property type="molecule type" value="Genomic_DNA"/>
</dbReference>
<dbReference type="SUPFAM" id="SSF54631">
    <property type="entry name" value="CBS-domain pair"/>
    <property type="match status" value="1"/>
</dbReference>
<evidence type="ECO:0000259" key="3">
    <source>
        <dbReference type="PROSITE" id="PS51371"/>
    </source>
</evidence>
<dbReference type="PATRIC" id="fig|1459.3.peg.5680"/>
<proteinExistence type="predicted"/>
<accession>A0A0M0GK92</accession>
<name>A0A0M0GK92_SPOGL</name>
<feature type="domain" description="CBS" evidence="3">
    <location>
        <begin position="7"/>
        <end position="67"/>
    </location>
</feature>
<dbReference type="Proteomes" id="UP000037109">
    <property type="component" value="Unassembled WGS sequence"/>
</dbReference>
<dbReference type="Gene3D" id="3.10.580.10">
    <property type="entry name" value="CBS-domain"/>
    <property type="match status" value="1"/>
</dbReference>
<dbReference type="PANTHER" id="PTHR43080">
    <property type="entry name" value="CBS DOMAIN-CONTAINING PROTEIN CBSX3, MITOCHONDRIAL"/>
    <property type="match status" value="1"/>
</dbReference>
<evidence type="ECO:0000256" key="1">
    <source>
        <dbReference type="ARBA" id="ARBA00023122"/>
    </source>
</evidence>
<dbReference type="CDD" id="cd02205">
    <property type="entry name" value="CBS_pair_SF"/>
    <property type="match status" value="1"/>
</dbReference>
<sequence length="214" mass="24286">MLIRHQMVEKKDVRFCDETFNLEQALKFLNETGYRCVPILDATHTKFAGNVYKVDILEYKENHSLDEPITALATDQQTVIDEDDSFMKAFFTLKRYPYLPVENENGQFVGLLTHAAVLELLEEAWGLNRGSYTLTVGSYGTQGTLKKMTGIISKYSDIQGVISLDSSSFHISLIRRVLFTLPKDTTEETLDKIKKEMDANGFRVIGVECHNGEC</sequence>
<dbReference type="InterPro" id="IPR046342">
    <property type="entry name" value="CBS_dom_sf"/>
</dbReference>
<comment type="caution">
    <text evidence="4">The sequence shown here is derived from an EMBL/GenBank/DDBJ whole genome shotgun (WGS) entry which is preliminary data.</text>
</comment>
<dbReference type="InterPro" id="IPR017036">
    <property type="entry name" value="Lmo0553-like"/>
</dbReference>
<dbReference type="Pfam" id="PF00571">
    <property type="entry name" value="CBS"/>
    <property type="match status" value="2"/>
</dbReference>
<dbReference type="RefSeq" id="WP_053437272.1">
    <property type="nucleotide sequence ID" value="NZ_LGUF01000007.1"/>
</dbReference>
<evidence type="ECO:0000313" key="5">
    <source>
        <dbReference type="Proteomes" id="UP000037109"/>
    </source>
</evidence>
<evidence type="ECO:0000313" key="4">
    <source>
        <dbReference type="EMBL" id="KON89907.1"/>
    </source>
</evidence>
<protein>
    <recommendedName>
        <fullName evidence="3">CBS domain-containing protein</fullName>
    </recommendedName>
</protein>
<dbReference type="STRING" id="1459.AF332_25850"/>
<keyword evidence="5" id="KW-1185">Reference proteome</keyword>
<gene>
    <name evidence="4" type="ORF">AF332_25850</name>
</gene>
<evidence type="ECO:0000256" key="2">
    <source>
        <dbReference type="PROSITE-ProRule" id="PRU00703"/>
    </source>
</evidence>